<dbReference type="AlphaFoldDB" id="A0A317XKX3"/>
<feature type="region of interest" description="Disordered" evidence="1">
    <location>
        <begin position="1"/>
        <end position="20"/>
    </location>
</feature>
<evidence type="ECO:0000256" key="1">
    <source>
        <dbReference type="SAM" id="MobiDB-lite"/>
    </source>
</evidence>
<reference evidence="2 3" key="1">
    <citation type="journal article" date="2018" name="Mol. Biol. Evol.">
        <title>Broad Genomic Sampling Reveals a Smut Pathogenic Ancestry of the Fungal Clade Ustilaginomycotina.</title>
        <authorList>
            <person name="Kijpornyongpan T."/>
            <person name="Mondo S.J."/>
            <person name="Barry K."/>
            <person name="Sandor L."/>
            <person name="Lee J."/>
            <person name="Lipzen A."/>
            <person name="Pangilinan J."/>
            <person name="LaButti K."/>
            <person name="Hainaut M."/>
            <person name="Henrissat B."/>
            <person name="Grigoriev I.V."/>
            <person name="Spatafora J.W."/>
            <person name="Aime M.C."/>
        </authorList>
    </citation>
    <scope>NUCLEOTIDE SEQUENCE [LARGE SCALE GENOMIC DNA]</scope>
    <source>
        <strain evidence="2 3">MCA 3645</strain>
    </source>
</reference>
<dbReference type="EMBL" id="KZ819198">
    <property type="protein sequence ID" value="PWY98527.1"/>
    <property type="molecule type" value="Genomic_DNA"/>
</dbReference>
<name>A0A317XKX3_9BASI</name>
<protein>
    <submittedName>
        <fullName evidence="2">Uncharacterized protein</fullName>
    </submittedName>
</protein>
<evidence type="ECO:0000313" key="2">
    <source>
        <dbReference type="EMBL" id="PWY98527.1"/>
    </source>
</evidence>
<keyword evidence="3" id="KW-1185">Reference proteome</keyword>
<gene>
    <name evidence="2" type="ORF">BCV70DRAFT_33554</name>
</gene>
<dbReference type="InParanoid" id="A0A317XKX3"/>
<evidence type="ECO:0000313" key="3">
    <source>
        <dbReference type="Proteomes" id="UP000246740"/>
    </source>
</evidence>
<proteinExistence type="predicted"/>
<accession>A0A317XKX3</accession>
<dbReference type="Proteomes" id="UP000246740">
    <property type="component" value="Unassembled WGS sequence"/>
</dbReference>
<organism evidence="2 3">
    <name type="scientific">Testicularia cyperi</name>
    <dbReference type="NCBI Taxonomy" id="1882483"/>
    <lineage>
        <taxon>Eukaryota</taxon>
        <taxon>Fungi</taxon>
        <taxon>Dikarya</taxon>
        <taxon>Basidiomycota</taxon>
        <taxon>Ustilaginomycotina</taxon>
        <taxon>Ustilaginomycetes</taxon>
        <taxon>Ustilaginales</taxon>
        <taxon>Anthracoideaceae</taxon>
        <taxon>Testicularia</taxon>
    </lineage>
</organism>
<sequence length="93" mass="9814">MGLGKPLTASPEPPLTLPTASFRCKTEPINAMPRVRDARMSIVLSHSGPDACKSCVDPTLAASHGPISDALAIPTPPFATELNRSQIARMYAT</sequence>